<dbReference type="PROSITE" id="PS50977">
    <property type="entry name" value="HTH_TETR_2"/>
    <property type="match status" value="1"/>
</dbReference>
<evidence type="ECO:0000313" key="7">
    <source>
        <dbReference type="EMBL" id="GGR28357.1"/>
    </source>
</evidence>
<dbReference type="Pfam" id="PF02909">
    <property type="entry name" value="TetR_C_1"/>
    <property type="match status" value="1"/>
</dbReference>
<proteinExistence type="predicted"/>
<comment type="caution">
    <text evidence="7">The sequence shown here is derived from an EMBL/GenBank/DDBJ whole genome shotgun (WGS) entry which is preliminary data.</text>
</comment>
<dbReference type="InterPro" id="IPR009057">
    <property type="entry name" value="Homeodomain-like_sf"/>
</dbReference>
<dbReference type="Gene3D" id="1.10.357.10">
    <property type="entry name" value="Tetracycline Repressor, domain 2"/>
    <property type="match status" value="1"/>
</dbReference>
<dbReference type="GO" id="GO:0046677">
    <property type="term" value="P:response to antibiotic"/>
    <property type="evidence" value="ECO:0007669"/>
    <property type="project" value="InterPro"/>
</dbReference>
<dbReference type="SUPFAM" id="SSF48498">
    <property type="entry name" value="Tetracyclin repressor-like, C-terminal domain"/>
    <property type="match status" value="1"/>
</dbReference>
<keyword evidence="8" id="KW-1185">Reference proteome</keyword>
<keyword evidence="2" id="KW-0805">Transcription regulation</keyword>
<evidence type="ECO:0000259" key="6">
    <source>
        <dbReference type="PROSITE" id="PS50977"/>
    </source>
</evidence>
<dbReference type="GO" id="GO:0003700">
    <property type="term" value="F:DNA-binding transcription factor activity"/>
    <property type="evidence" value="ECO:0007669"/>
    <property type="project" value="TreeGrafter"/>
</dbReference>
<protein>
    <submittedName>
        <fullName evidence="7">TetR family transcriptional regulator</fullName>
    </submittedName>
</protein>
<dbReference type="EMBL" id="BMQL01000043">
    <property type="protein sequence ID" value="GGR28357.1"/>
    <property type="molecule type" value="Genomic_DNA"/>
</dbReference>
<keyword evidence="4" id="KW-0804">Transcription</keyword>
<gene>
    <name evidence="7" type="ORF">GCM10008957_44510</name>
</gene>
<dbReference type="RefSeq" id="WP_189092711.1">
    <property type="nucleotide sequence ID" value="NZ_BMQL01000043.1"/>
</dbReference>
<evidence type="ECO:0000256" key="4">
    <source>
        <dbReference type="ARBA" id="ARBA00023163"/>
    </source>
</evidence>
<sequence>MAPNDTLRARQRQRARPTKTALTRQGIIHAALTILRAEGLSKLTLRRIAAALETGPASLYVYFRDTEDLHVQLLDALLEPVNTAILPDGPWQDRLNTLLIRYRDVLFTYPEIARMALSTRLSGPQYLTLVDAALALLQEGGLTDHQAAWGIDLLLLFATSVAAEQSTRQSKPGAAEQESTLAFEVAAADPRQYPQIARLGQALLSGTGPERFKWGLNVLLAGMQCPEDAAPSAAAAP</sequence>
<dbReference type="InterPro" id="IPR050109">
    <property type="entry name" value="HTH-type_TetR-like_transc_reg"/>
</dbReference>
<dbReference type="InterPro" id="IPR004111">
    <property type="entry name" value="Repressor_TetR_C"/>
</dbReference>
<dbReference type="SUPFAM" id="SSF46689">
    <property type="entry name" value="Homeodomain-like"/>
    <property type="match status" value="1"/>
</dbReference>
<evidence type="ECO:0000256" key="5">
    <source>
        <dbReference type="PROSITE-ProRule" id="PRU00335"/>
    </source>
</evidence>
<dbReference type="InterPro" id="IPR001647">
    <property type="entry name" value="HTH_TetR"/>
</dbReference>
<dbReference type="Pfam" id="PF00440">
    <property type="entry name" value="TetR_N"/>
    <property type="match status" value="1"/>
</dbReference>
<dbReference type="PANTHER" id="PTHR30055:SF151">
    <property type="entry name" value="TRANSCRIPTIONAL REGULATORY PROTEIN"/>
    <property type="match status" value="1"/>
</dbReference>
<dbReference type="PRINTS" id="PR00400">
    <property type="entry name" value="TETREPRESSOR"/>
</dbReference>
<dbReference type="InterPro" id="IPR036271">
    <property type="entry name" value="Tet_transcr_reg_TetR-rel_C_sf"/>
</dbReference>
<dbReference type="AlphaFoldDB" id="A0A918FBP1"/>
<reference evidence="7" key="1">
    <citation type="journal article" date="2014" name="Int. J. Syst. Evol. Microbiol.">
        <title>Complete genome sequence of Corynebacterium casei LMG S-19264T (=DSM 44701T), isolated from a smear-ripened cheese.</title>
        <authorList>
            <consortium name="US DOE Joint Genome Institute (JGI-PGF)"/>
            <person name="Walter F."/>
            <person name="Albersmeier A."/>
            <person name="Kalinowski J."/>
            <person name="Ruckert C."/>
        </authorList>
    </citation>
    <scope>NUCLEOTIDE SEQUENCE</scope>
    <source>
        <strain evidence="7">JCM 31311</strain>
    </source>
</reference>
<evidence type="ECO:0000256" key="2">
    <source>
        <dbReference type="ARBA" id="ARBA00023015"/>
    </source>
</evidence>
<dbReference type="GO" id="GO:0000976">
    <property type="term" value="F:transcription cis-regulatory region binding"/>
    <property type="evidence" value="ECO:0007669"/>
    <property type="project" value="TreeGrafter"/>
</dbReference>
<dbReference type="InterPro" id="IPR003012">
    <property type="entry name" value="Tet_transcr_reg_TetR"/>
</dbReference>
<evidence type="ECO:0000313" key="8">
    <source>
        <dbReference type="Proteomes" id="UP000603865"/>
    </source>
</evidence>
<dbReference type="PANTHER" id="PTHR30055">
    <property type="entry name" value="HTH-TYPE TRANSCRIPTIONAL REGULATOR RUTR"/>
    <property type="match status" value="1"/>
</dbReference>
<accession>A0A918FBP1</accession>
<dbReference type="GO" id="GO:0045892">
    <property type="term" value="P:negative regulation of DNA-templated transcription"/>
    <property type="evidence" value="ECO:0007669"/>
    <property type="project" value="InterPro"/>
</dbReference>
<evidence type="ECO:0000256" key="1">
    <source>
        <dbReference type="ARBA" id="ARBA00022491"/>
    </source>
</evidence>
<organism evidence="7 8">
    <name type="scientific">Deinococcus ruber</name>
    <dbReference type="NCBI Taxonomy" id="1848197"/>
    <lineage>
        <taxon>Bacteria</taxon>
        <taxon>Thermotogati</taxon>
        <taxon>Deinococcota</taxon>
        <taxon>Deinococci</taxon>
        <taxon>Deinococcales</taxon>
        <taxon>Deinococcaceae</taxon>
        <taxon>Deinococcus</taxon>
    </lineage>
</organism>
<dbReference type="Proteomes" id="UP000603865">
    <property type="component" value="Unassembled WGS sequence"/>
</dbReference>
<evidence type="ECO:0000256" key="3">
    <source>
        <dbReference type="ARBA" id="ARBA00023125"/>
    </source>
</evidence>
<feature type="DNA-binding region" description="H-T-H motif" evidence="5">
    <location>
        <begin position="44"/>
        <end position="63"/>
    </location>
</feature>
<name>A0A918FBP1_9DEIO</name>
<keyword evidence="1" id="KW-0678">Repressor</keyword>
<reference evidence="7" key="2">
    <citation type="submission" date="2020-09" db="EMBL/GenBank/DDBJ databases">
        <authorList>
            <person name="Sun Q."/>
            <person name="Ohkuma M."/>
        </authorList>
    </citation>
    <scope>NUCLEOTIDE SEQUENCE</scope>
    <source>
        <strain evidence="7">JCM 31311</strain>
    </source>
</reference>
<keyword evidence="3 5" id="KW-0238">DNA-binding</keyword>
<feature type="domain" description="HTH tetR-type" evidence="6">
    <location>
        <begin position="21"/>
        <end position="81"/>
    </location>
</feature>